<evidence type="ECO:0000256" key="1">
    <source>
        <dbReference type="SAM" id="SignalP"/>
    </source>
</evidence>
<feature type="signal peptide" evidence="1">
    <location>
        <begin position="1"/>
        <end position="39"/>
    </location>
</feature>
<dbReference type="Pfam" id="PF11453">
    <property type="entry name" value="DUF2950"/>
    <property type="match status" value="1"/>
</dbReference>
<dbReference type="Proteomes" id="UP001549184">
    <property type="component" value="Unassembled WGS sequence"/>
</dbReference>
<evidence type="ECO:0000313" key="3">
    <source>
        <dbReference type="Proteomes" id="UP001549184"/>
    </source>
</evidence>
<evidence type="ECO:0000313" key="2">
    <source>
        <dbReference type="EMBL" id="MET3654362.1"/>
    </source>
</evidence>
<feature type="chain" id="PRO_5045650380" description="DUF2950 domain-containing protein" evidence="1">
    <location>
        <begin position="40"/>
        <end position="310"/>
    </location>
</feature>
<comment type="caution">
    <text evidence="2">The sequence shown here is derived from an EMBL/GenBank/DDBJ whole genome shotgun (WGS) entry which is preliminary data.</text>
</comment>
<sequence length="310" mass="32801">MITVLSLSRTGTLGSRMLCGLAMATAAALGLMQSGTALAQSMPQYFATPEQAGQALVDAVRAGDDPALASILGSDGASALSSGDTTEDADAQKAFVRKYDVMHRWATLADGSDILYVGADNYAYPFPLKKDGASGWRFDGLAGTDEIQARRIGSHELLAMDAANAMALAEEGYKEREHQYTSRIISKPGTHDGLYWSAAKDEPESPLGNLRDMPACASCADGSQIFDGYVFRILDARQSGKSSRSYVVDGKMTGGFAVLATPVTYGDTGIMSFLIDRDGVLYEKDLGAATSQAATSIKAYDLQDGWAPAQ</sequence>
<dbReference type="InterPro" id="IPR021556">
    <property type="entry name" value="DUF2950"/>
</dbReference>
<reference evidence="2 3" key="1">
    <citation type="submission" date="2024-06" db="EMBL/GenBank/DDBJ databases">
        <title>Sorghum-associated microbial communities from plants grown in Nebraska, USA.</title>
        <authorList>
            <person name="Schachtman D."/>
        </authorList>
    </citation>
    <scope>NUCLEOTIDE SEQUENCE [LARGE SCALE GENOMIC DNA]</scope>
    <source>
        <strain evidence="2 3">1073</strain>
    </source>
</reference>
<organism evidence="2 3">
    <name type="scientific">Dyella japonica</name>
    <dbReference type="NCBI Taxonomy" id="231455"/>
    <lineage>
        <taxon>Bacteria</taxon>
        <taxon>Pseudomonadati</taxon>
        <taxon>Pseudomonadota</taxon>
        <taxon>Gammaproteobacteria</taxon>
        <taxon>Lysobacterales</taxon>
        <taxon>Rhodanobacteraceae</taxon>
        <taxon>Dyella</taxon>
    </lineage>
</organism>
<dbReference type="EMBL" id="JBEPMU010000006">
    <property type="protein sequence ID" value="MET3654362.1"/>
    <property type="molecule type" value="Genomic_DNA"/>
</dbReference>
<protein>
    <recommendedName>
        <fullName evidence="4">DUF2950 domain-containing protein</fullName>
    </recommendedName>
</protein>
<gene>
    <name evidence="2" type="ORF">ABIC75_004100</name>
</gene>
<evidence type="ECO:0008006" key="4">
    <source>
        <dbReference type="Google" id="ProtNLM"/>
    </source>
</evidence>
<name>A0ABV2K0M3_9GAMM</name>
<accession>A0ABV2K0M3</accession>
<keyword evidence="3" id="KW-1185">Reference proteome</keyword>
<dbReference type="RefSeq" id="WP_354015717.1">
    <property type="nucleotide sequence ID" value="NZ_JBEPMU010000006.1"/>
</dbReference>
<keyword evidence="1" id="KW-0732">Signal</keyword>
<proteinExistence type="predicted"/>